<dbReference type="KEGG" id="scm:SCHCO_02491158"/>
<evidence type="ECO:0000313" key="1">
    <source>
        <dbReference type="EMBL" id="EFI99226.1"/>
    </source>
</evidence>
<sequence length="104" mass="11668">IKRLVGRISGVVPVKHDMCVNSCIAFTGPFATLKVCNHCNEPRYDQTRLAASGGQVEIPRQSFYTMPIGPQLQALYRHPTTAEAMAYRDRKTRELRANVSVLYS</sequence>
<reference evidence="1 2" key="1">
    <citation type="journal article" date="2010" name="Nat. Biotechnol.">
        <title>Genome sequence of the model mushroom Schizophyllum commune.</title>
        <authorList>
            <person name="Ohm R.A."/>
            <person name="de Jong J.F."/>
            <person name="Lugones L.G."/>
            <person name="Aerts A."/>
            <person name="Kothe E."/>
            <person name="Stajich J.E."/>
            <person name="de Vries R.P."/>
            <person name="Record E."/>
            <person name="Levasseur A."/>
            <person name="Baker S.E."/>
            <person name="Bartholomew K.A."/>
            <person name="Coutinho P.M."/>
            <person name="Erdmann S."/>
            <person name="Fowler T.J."/>
            <person name="Gathman A.C."/>
            <person name="Lombard V."/>
            <person name="Henrissat B."/>
            <person name="Knabe N."/>
            <person name="Kuees U."/>
            <person name="Lilly W.W."/>
            <person name="Lindquist E."/>
            <person name="Lucas S."/>
            <person name="Magnuson J.K."/>
            <person name="Piumi F."/>
            <person name="Raudaskoski M."/>
            <person name="Salamov A."/>
            <person name="Schmutz J."/>
            <person name="Schwarze F.W.M.R."/>
            <person name="vanKuyk P.A."/>
            <person name="Horton J.S."/>
            <person name="Grigoriev I.V."/>
            <person name="Woesten H.A.B."/>
        </authorList>
    </citation>
    <scope>NUCLEOTIDE SEQUENCE [LARGE SCALE GENOMIC DNA]</scope>
    <source>
        <strain evidence="2">H4-8 / FGSC 9210</strain>
    </source>
</reference>
<dbReference type="OMA" id="ESCKSSH"/>
<proteinExistence type="predicted"/>
<dbReference type="Proteomes" id="UP000007431">
    <property type="component" value="Unassembled WGS sequence"/>
</dbReference>
<evidence type="ECO:0000313" key="2">
    <source>
        <dbReference type="Proteomes" id="UP000007431"/>
    </source>
</evidence>
<dbReference type="RefSeq" id="XP_003034129.1">
    <property type="nucleotide sequence ID" value="XM_003034083.1"/>
</dbReference>
<dbReference type="OrthoDB" id="3261594at2759"/>
<dbReference type="AlphaFoldDB" id="D8PYC6"/>
<protein>
    <submittedName>
        <fullName evidence="1">Uncharacterized protein</fullName>
    </submittedName>
</protein>
<accession>D8PYC6</accession>
<gene>
    <name evidence="1" type="ORF">SCHCODRAFT_52364</name>
</gene>
<feature type="non-terminal residue" evidence="1">
    <location>
        <position position="1"/>
    </location>
</feature>
<name>D8PYC6_SCHCM</name>
<dbReference type="VEuPathDB" id="FungiDB:SCHCODRAFT_02491158"/>
<dbReference type="EMBL" id="GL377304">
    <property type="protein sequence ID" value="EFI99226.1"/>
    <property type="molecule type" value="Genomic_DNA"/>
</dbReference>
<keyword evidence="2" id="KW-1185">Reference proteome</keyword>
<organism evidence="2">
    <name type="scientific">Schizophyllum commune (strain H4-8 / FGSC 9210)</name>
    <name type="common">Split gill fungus</name>
    <dbReference type="NCBI Taxonomy" id="578458"/>
    <lineage>
        <taxon>Eukaryota</taxon>
        <taxon>Fungi</taxon>
        <taxon>Dikarya</taxon>
        <taxon>Basidiomycota</taxon>
        <taxon>Agaricomycotina</taxon>
        <taxon>Agaricomycetes</taxon>
        <taxon>Agaricomycetidae</taxon>
        <taxon>Agaricales</taxon>
        <taxon>Schizophyllaceae</taxon>
        <taxon>Schizophyllum</taxon>
    </lineage>
</organism>
<dbReference type="InParanoid" id="D8PYC6"/>
<dbReference type="GeneID" id="9592286"/>
<dbReference type="HOGENOM" id="CLU_161753_2_0_1"/>